<evidence type="ECO:0000313" key="2">
    <source>
        <dbReference type="Proteomes" id="UP001152803"/>
    </source>
</evidence>
<evidence type="ECO:0000313" key="1">
    <source>
        <dbReference type="EMBL" id="KAJ8275744.1"/>
    </source>
</evidence>
<name>A0A9Q1DNL9_CONCO</name>
<gene>
    <name evidence="1" type="ORF">COCON_G00074960</name>
</gene>
<proteinExistence type="predicted"/>
<comment type="caution">
    <text evidence="1">The sequence shown here is derived from an EMBL/GenBank/DDBJ whole genome shotgun (WGS) entry which is preliminary data.</text>
</comment>
<accession>A0A9Q1DNL9</accession>
<reference evidence="1" key="1">
    <citation type="journal article" date="2023" name="Science">
        <title>Genome structures resolve the early diversification of teleost fishes.</title>
        <authorList>
            <person name="Parey E."/>
            <person name="Louis A."/>
            <person name="Montfort J."/>
            <person name="Bouchez O."/>
            <person name="Roques C."/>
            <person name="Iampietro C."/>
            <person name="Lluch J."/>
            <person name="Castinel A."/>
            <person name="Donnadieu C."/>
            <person name="Desvignes T."/>
            <person name="Floi Bucao C."/>
            <person name="Jouanno E."/>
            <person name="Wen M."/>
            <person name="Mejri S."/>
            <person name="Dirks R."/>
            <person name="Jansen H."/>
            <person name="Henkel C."/>
            <person name="Chen W.J."/>
            <person name="Zahm M."/>
            <person name="Cabau C."/>
            <person name="Klopp C."/>
            <person name="Thompson A.W."/>
            <person name="Robinson-Rechavi M."/>
            <person name="Braasch I."/>
            <person name="Lecointre G."/>
            <person name="Bobe J."/>
            <person name="Postlethwait J.H."/>
            <person name="Berthelot C."/>
            <person name="Roest Crollius H."/>
            <person name="Guiguen Y."/>
        </authorList>
    </citation>
    <scope>NUCLEOTIDE SEQUENCE</scope>
    <source>
        <strain evidence="1">Concon-B</strain>
    </source>
</reference>
<dbReference type="Proteomes" id="UP001152803">
    <property type="component" value="Unassembled WGS sequence"/>
</dbReference>
<keyword evidence="2" id="KW-1185">Reference proteome</keyword>
<organism evidence="1 2">
    <name type="scientific">Conger conger</name>
    <name type="common">Conger eel</name>
    <name type="synonym">Muraena conger</name>
    <dbReference type="NCBI Taxonomy" id="82655"/>
    <lineage>
        <taxon>Eukaryota</taxon>
        <taxon>Metazoa</taxon>
        <taxon>Chordata</taxon>
        <taxon>Craniata</taxon>
        <taxon>Vertebrata</taxon>
        <taxon>Euteleostomi</taxon>
        <taxon>Actinopterygii</taxon>
        <taxon>Neopterygii</taxon>
        <taxon>Teleostei</taxon>
        <taxon>Anguilliformes</taxon>
        <taxon>Congridae</taxon>
        <taxon>Conger</taxon>
    </lineage>
</organism>
<dbReference type="EMBL" id="JAFJMO010000005">
    <property type="protein sequence ID" value="KAJ8275744.1"/>
    <property type="molecule type" value="Genomic_DNA"/>
</dbReference>
<protein>
    <submittedName>
        <fullName evidence="1">Uncharacterized protein</fullName>
    </submittedName>
</protein>
<dbReference type="AlphaFoldDB" id="A0A9Q1DNL9"/>
<sequence>MTVQLVSHTPAGEVRSFWLLTSCVDDLECVRRGSTVFPLGGCQDTGVKIGTYATSVVRKFSCAADS</sequence>